<dbReference type="PROSITE" id="PS51318">
    <property type="entry name" value="TAT"/>
    <property type="match status" value="1"/>
</dbReference>
<comment type="caution">
    <text evidence="6">The sequence shown here is derived from an EMBL/GenBank/DDBJ whole genome shotgun (WGS) entry which is preliminary data.</text>
</comment>
<dbReference type="NCBIfam" id="TIGR01167">
    <property type="entry name" value="LPXTG_anchor"/>
    <property type="match status" value="1"/>
</dbReference>
<dbReference type="Gene3D" id="2.60.40.10">
    <property type="entry name" value="Immunoglobulins"/>
    <property type="match status" value="2"/>
</dbReference>
<organism evidence="6 7">
    <name type="scientific">Oerskovia enterophila</name>
    <dbReference type="NCBI Taxonomy" id="43678"/>
    <lineage>
        <taxon>Bacteria</taxon>
        <taxon>Bacillati</taxon>
        <taxon>Actinomycetota</taxon>
        <taxon>Actinomycetes</taxon>
        <taxon>Micrococcales</taxon>
        <taxon>Cellulomonadaceae</taxon>
        <taxon>Oerskovia</taxon>
    </lineage>
</organism>
<keyword evidence="2" id="KW-1133">Transmembrane helix</keyword>
<keyword evidence="2" id="KW-0472">Membrane</keyword>
<feature type="chain" id="PRO_5007829071" evidence="3">
    <location>
        <begin position="36"/>
        <end position="1569"/>
    </location>
</feature>
<keyword evidence="3" id="KW-0732">Signal</keyword>
<feature type="domain" description="Htaa" evidence="4">
    <location>
        <begin position="1361"/>
        <end position="1517"/>
    </location>
</feature>
<dbReference type="GO" id="GO:0005975">
    <property type="term" value="P:carbohydrate metabolic process"/>
    <property type="evidence" value="ECO:0007669"/>
    <property type="project" value="UniProtKB-ARBA"/>
</dbReference>
<name>A0A161XG29_9CELL</name>
<dbReference type="InterPro" id="IPR006311">
    <property type="entry name" value="TAT_signal"/>
</dbReference>
<dbReference type="Pfam" id="PF16640">
    <property type="entry name" value="Big_3_5"/>
    <property type="match status" value="2"/>
</dbReference>
<evidence type="ECO:0000313" key="7">
    <source>
        <dbReference type="Proteomes" id="UP000076447"/>
    </source>
</evidence>
<dbReference type="InterPro" id="IPR013783">
    <property type="entry name" value="Ig-like_fold"/>
</dbReference>
<evidence type="ECO:0000313" key="6">
    <source>
        <dbReference type="EMBL" id="KZM35757.1"/>
    </source>
</evidence>
<feature type="domain" description="Bacterial Ig-like" evidence="5">
    <location>
        <begin position="968"/>
        <end position="1051"/>
    </location>
</feature>
<dbReference type="EMBL" id="LRIE01000066">
    <property type="protein sequence ID" value="KZM35757.1"/>
    <property type="molecule type" value="Genomic_DNA"/>
</dbReference>
<gene>
    <name evidence="6" type="ORF">OJAG_15860</name>
</gene>
<dbReference type="InterPro" id="IPR032109">
    <property type="entry name" value="Big_3_5"/>
</dbReference>
<sequence length="1569" mass="155606">MLITQRGGRRRALASLLTGALVAGLAVVGVTPASAADTVMVSGGSATWNLKDSWTGYVGGAGTITPALTDGKSVYSPASGSIDPVTGVGALRFGGSTHYSAHGGILDVTVSDLRLAISSPTTGVLTADVATAAGLADDVKVADVAVSTARAGDTLTVTANGALSSAFGALDGNFVDYVGQPMSTFTATLDAPLPVAPAAPTTTTLAVAPAGTSVEGTAVALSATVAPAAAGSVEFLDGPTSLGTATVSDGAARLDVAAPAVGEHAYSARFTPADAAAFVASTSASTAHTVTAKTVDPPAPVADPKVTVTPSTDVDPAVENTFTISGTGFVGAGAKNGAYVLLGESSIWKGEGPLLAEGWLQQVYVRSIVDGAFTTTITVPAGSFDATKEYVVATSAAHALSVTDRSLDTFTPVTFKGEEPTAPVFEPAIEVFAADGVTPLGDTLVRPGDAVVVKGSGFDPAANVGGRGAPIPADLPQGTYVVFGSFADEWQPSAGAPASARKVGPQAWALAESVLDQVPPAFQGTIRKQWVDIAEDGSFTATLTLAELEAIEGGSFGVYTYAAGGVKNAAQELAFPVSFTNDPAPVFEPAIEVFAADGVTPLKSTLVRPGDAVVVKGSGFDPAANVGGRGMPIPANLPQGTYVVFGSFADEWQPSAGAPASARKVGPQAWALAESVLDQVPPAFQGTIRKQWVDIAEDGSFTATLTLAELEAIEGGSFGVYTYAAGGVKNAAQELSVPVSFTNAPAPAPLTVTLGAPSVTAGAKLSLTVAGLATGDKVSSVLLGDTSASFVASGDSVVVTVPADQAPGELTVTVTSTLGATGTATVTVVGKPVVPVADPKVTVTPSADVDPAVENVFTVTGTGFVGEGARYGAYVLLGDASIWKGEGPLVASGWLGLQWVSPAQVVDGKFTTTITVPAGAFDASKEYVVATSAAHGLSATDRTLDTFTALSVKQPGKDAEATSTTLRASSGSSVEGTDVTFTATVTPASAEGTVRFLDGAKDLGAASVKDGVAVLVANDLAVGSHSVTAAFTPTDDASFLTSTSSAATVTVVAKPVTPPTSGVAGSLQWGVKESFRSYITGNIAKGGIQTSGGATGAASDRYTFPQSAKSAFDTAARQGTVDYAGTVRFTGHGGVLDVRLTNPRIVATGGQATLVADVDSKDIDGGSFVQAGVTIATLDLSAAKVTTANGTTTYAAVPAVLTAVGVPAFGSFYTAGDALDPVTFTVGAAVENPGTTPGEGSGNTDGSGTPKDPAVADLSVSQVAPGGQVTISGFGFGANESGLRTEVHSTPRVLATGITANAGGAATSTVTIPKDLPAGEHTLLLIGANHTASAAITVTGSSTSGSGSAAQQCFAQGVNGATLTWAVSDTFRAYIAGPIAKGSVSASGAKDNGSTTTWSGGKGSFNTDLGKGRASFAGSVAFTGHGGILDLQISNPRVQVDGGSGTLVVDVVSSDMEGNKSTSKGVAFASLDLSGKKSTSGTTLTWTGAPATLTAAGAKAFAGFYEAGTALAPVTFSFPIGGDVECDAFSGLAATGTEAGNVTALAVMLLLSGAGLLAVSRRRRARATV</sequence>
<dbReference type="Pfam" id="PF04213">
    <property type="entry name" value="HtaA"/>
    <property type="match status" value="3"/>
</dbReference>
<feature type="region of interest" description="Disordered" evidence="1">
    <location>
        <begin position="1384"/>
        <end position="1404"/>
    </location>
</feature>
<dbReference type="STRING" id="43678.OJAG_15860"/>
<dbReference type="Gene3D" id="2.60.40.230">
    <property type="entry name" value="Neocarzinostatin-like"/>
    <property type="match status" value="1"/>
</dbReference>
<dbReference type="RefSeq" id="WP_068708018.1">
    <property type="nucleotide sequence ID" value="NZ_LRIE01000066.1"/>
</dbReference>
<feature type="transmembrane region" description="Helical" evidence="2">
    <location>
        <begin position="1539"/>
        <end position="1559"/>
    </location>
</feature>
<feature type="domain" description="Htaa" evidence="4">
    <location>
        <begin position="1065"/>
        <end position="1225"/>
    </location>
</feature>
<dbReference type="OrthoDB" id="7210788at2"/>
<evidence type="ECO:0000259" key="5">
    <source>
        <dbReference type="Pfam" id="PF16640"/>
    </source>
</evidence>
<evidence type="ECO:0000256" key="2">
    <source>
        <dbReference type="SAM" id="Phobius"/>
    </source>
</evidence>
<keyword evidence="2" id="KW-0812">Transmembrane</keyword>
<feature type="domain" description="Htaa" evidence="4">
    <location>
        <begin position="44"/>
        <end position="160"/>
    </location>
</feature>
<protein>
    <submittedName>
        <fullName evidence="6">Htaa</fullName>
    </submittedName>
</protein>
<dbReference type="InterPro" id="IPR007331">
    <property type="entry name" value="Htaa"/>
</dbReference>
<evidence type="ECO:0000256" key="1">
    <source>
        <dbReference type="SAM" id="MobiDB-lite"/>
    </source>
</evidence>
<evidence type="ECO:0000256" key="3">
    <source>
        <dbReference type="SAM" id="SignalP"/>
    </source>
</evidence>
<dbReference type="Proteomes" id="UP000076447">
    <property type="component" value="Unassembled WGS sequence"/>
</dbReference>
<evidence type="ECO:0000259" key="4">
    <source>
        <dbReference type="Pfam" id="PF04213"/>
    </source>
</evidence>
<feature type="region of interest" description="Disordered" evidence="1">
    <location>
        <begin position="1230"/>
        <end position="1255"/>
    </location>
</feature>
<proteinExistence type="predicted"/>
<dbReference type="PATRIC" id="fig|43678.3.peg.1661"/>
<feature type="signal peptide" evidence="3">
    <location>
        <begin position="1"/>
        <end position="35"/>
    </location>
</feature>
<feature type="domain" description="Bacterial Ig-like" evidence="5">
    <location>
        <begin position="211"/>
        <end position="291"/>
    </location>
</feature>
<reference evidence="6 7" key="1">
    <citation type="submission" date="2016-01" db="EMBL/GenBank/DDBJ databases">
        <title>Genome sequence of Oerskovia enterophila VJag, an agar and cellulose degrading bacterium.</title>
        <authorList>
            <person name="Poehlein A."/>
            <person name="Jag V."/>
            <person name="Bengelsdorf F."/>
            <person name="Duerre P."/>
            <person name="Daniel R."/>
        </authorList>
    </citation>
    <scope>NUCLEOTIDE SEQUENCE [LARGE SCALE GENOMIC DNA]</scope>
    <source>
        <strain evidence="6 7">VJag</strain>
    </source>
</reference>
<accession>A0A161XG29</accession>